<keyword evidence="1" id="KW-0285">Flavoprotein</keyword>
<dbReference type="Gene3D" id="3.40.30.120">
    <property type="match status" value="1"/>
</dbReference>
<dbReference type="STRING" id="1223515.B842_00260"/>
<organism evidence="4 5">
    <name type="scientific">Corynebacterium humireducens NBRC 106098 = DSM 45392</name>
    <dbReference type="NCBI Taxonomy" id="1223515"/>
    <lineage>
        <taxon>Bacteria</taxon>
        <taxon>Bacillati</taxon>
        <taxon>Actinomycetota</taxon>
        <taxon>Actinomycetes</taxon>
        <taxon>Mycobacteriales</taxon>
        <taxon>Corynebacteriaceae</taxon>
        <taxon>Corynebacterium</taxon>
    </lineage>
</organism>
<dbReference type="Pfam" id="PF01494">
    <property type="entry name" value="FAD_binding_3"/>
    <property type="match status" value="1"/>
</dbReference>
<keyword evidence="2" id="KW-0274">FAD</keyword>
<dbReference type="PANTHER" id="PTHR43004">
    <property type="entry name" value="TRK SYSTEM POTASSIUM UPTAKE PROTEIN"/>
    <property type="match status" value="1"/>
</dbReference>
<dbReference type="InterPro" id="IPR050641">
    <property type="entry name" value="RIFMO-like"/>
</dbReference>
<evidence type="ECO:0000259" key="3">
    <source>
        <dbReference type="Pfam" id="PF01494"/>
    </source>
</evidence>
<dbReference type="GO" id="GO:0016709">
    <property type="term" value="F:oxidoreductase activity, acting on paired donors, with incorporation or reduction of molecular oxygen, NAD(P)H as one donor, and incorporation of one atom of oxygen"/>
    <property type="evidence" value="ECO:0007669"/>
    <property type="project" value="UniProtKB-ARBA"/>
</dbReference>
<dbReference type="EMBL" id="CP005286">
    <property type="protein sequence ID" value="AJE31912.1"/>
    <property type="molecule type" value="Genomic_DNA"/>
</dbReference>
<gene>
    <name evidence="4" type="ORF">B842_00260</name>
</gene>
<evidence type="ECO:0000256" key="1">
    <source>
        <dbReference type="ARBA" id="ARBA00022630"/>
    </source>
</evidence>
<dbReference type="Pfam" id="PF21274">
    <property type="entry name" value="Rng_hyd_C"/>
    <property type="match status" value="1"/>
</dbReference>
<evidence type="ECO:0000313" key="4">
    <source>
        <dbReference type="EMBL" id="AJE31912.1"/>
    </source>
</evidence>
<keyword evidence="4" id="KW-0503">Monooxygenase</keyword>
<dbReference type="Gene3D" id="3.30.9.10">
    <property type="entry name" value="D-Amino Acid Oxidase, subunit A, domain 2"/>
    <property type="match status" value="1"/>
</dbReference>
<dbReference type="Proteomes" id="UP000031524">
    <property type="component" value="Chromosome"/>
</dbReference>
<dbReference type="Gene3D" id="3.50.50.60">
    <property type="entry name" value="FAD/NAD(P)-binding domain"/>
    <property type="match status" value="1"/>
</dbReference>
<dbReference type="PANTHER" id="PTHR43004:SF8">
    <property type="entry name" value="FAD-BINDING DOMAIN-CONTAINING PROTEIN-RELATED"/>
    <property type="match status" value="1"/>
</dbReference>
<dbReference type="RefSeq" id="WP_040084523.1">
    <property type="nucleotide sequence ID" value="NZ_BCSU01000015.1"/>
</dbReference>
<reference evidence="4 5" key="1">
    <citation type="submission" date="2013-04" db="EMBL/GenBank/DDBJ databases">
        <title>Complete genome sequence of Corynebacterium humireducens DSM 45392(T), isolated from a wastewater-fed microbial fuel cell.</title>
        <authorList>
            <person name="Ruckert C."/>
            <person name="Albersmeier A."/>
            <person name="Kalinowski J."/>
        </authorList>
    </citation>
    <scope>NUCLEOTIDE SEQUENCE [LARGE SCALE GENOMIC DNA]</scope>
    <source>
        <strain evidence="5">MFC-5</strain>
    </source>
</reference>
<dbReference type="AlphaFoldDB" id="A0A0B5D4N3"/>
<accession>A0A0B5D4N3</accession>
<evidence type="ECO:0000256" key="2">
    <source>
        <dbReference type="ARBA" id="ARBA00022827"/>
    </source>
</evidence>
<dbReference type="PRINTS" id="PR00420">
    <property type="entry name" value="RNGMNOXGNASE"/>
</dbReference>
<dbReference type="KEGG" id="chm:B842_00260"/>
<keyword evidence="5" id="KW-1185">Reference proteome</keyword>
<protein>
    <submittedName>
        <fullName evidence="4">Monooxygenase FAD-binding protein</fullName>
    </submittedName>
</protein>
<dbReference type="SUPFAM" id="SSF51905">
    <property type="entry name" value="FAD/NAD(P)-binding domain"/>
    <property type="match status" value="1"/>
</dbReference>
<dbReference type="HOGENOM" id="CLU_009665_14_0_11"/>
<keyword evidence="4" id="KW-0560">Oxidoreductase</keyword>
<dbReference type="InterPro" id="IPR002938">
    <property type="entry name" value="FAD-bd"/>
</dbReference>
<name>A0A0B5D4N3_9CORY</name>
<proteinExistence type="predicted"/>
<feature type="domain" description="FAD-binding" evidence="3">
    <location>
        <begin position="10"/>
        <end position="372"/>
    </location>
</feature>
<dbReference type="GO" id="GO:0071949">
    <property type="term" value="F:FAD binding"/>
    <property type="evidence" value="ECO:0007669"/>
    <property type="project" value="InterPro"/>
</dbReference>
<sequence>MTTPNADLSTDVFIVGSGPAGASAALFLATYGVEVVVASKYGNTANTPRAHITNQRTIETMRDMGIEDQVMAEAVPHHMIGETVFCTSVAGEEFSRVRSWGNGPDREGEYIAASPTLNCDIPQTLFEPVLVRNAMARGAVFRWKTEYVSHTQDAEGVSTVVRDRMTGHEYTVRSRYLIGADGGRSQIAADLGLPMEGQMGVGGSMNIVCEMDLREWCENRPSSLYWVLQPGANTGGIGLGLVRMVRPWNEWLVTWGYDINQPPPEMDDQKAEDIVRNLIGVPDLDIKVTDWSLWTVNDLYARENMVGRVLCVGDAVHRHPPGNGLGSNTSIQDSYNLAWKLAMILRGQAGEGLAATYNDERVPVGRQIVRRANQSIADFDHVLDALGIDPADDDATMRAAMDRRKEASAEGERRRQALRDALELKNYEFNALGVEFGQRYESAAVVPDGTDWPVQESDPQLHYQPTTHPGARLPHAWLSGANPSAPRISTLDICGQGRFTVLTGTNGEAWVEAAEKVAAELGIELPAFRIGPAQDYADIYGDWGRLREIADDGCLLVRPDHHIAFRAHTAVDDAEAALREALETVLHRA</sequence>
<dbReference type="OrthoDB" id="8670884at2"/>
<evidence type="ECO:0000313" key="5">
    <source>
        <dbReference type="Proteomes" id="UP000031524"/>
    </source>
</evidence>
<dbReference type="InterPro" id="IPR036188">
    <property type="entry name" value="FAD/NAD-bd_sf"/>
</dbReference>